<comment type="caution">
    <text evidence="3">The sequence shown here is derived from an EMBL/GenBank/DDBJ whole genome shotgun (WGS) entry which is preliminary data.</text>
</comment>
<dbReference type="SUPFAM" id="SSF56935">
    <property type="entry name" value="Porins"/>
    <property type="match status" value="1"/>
</dbReference>
<sequence length="459" mass="52793">MYRKKLIALLLVLPFAFSAKAQNQSADEQAKTPHCSEACHSTPTPSTTDAVSSATPQKSFTRSLLDRISLSGYGTVNYHNYLQYDTDLYMKDKLSFERFVMYLDLRLTKWMTLKTEFEYEYGGSGATMEFDSQEEAGEYEIEVEQGGEAKMEKCFIELALDPRINVRVGQLKLHIGLGQTLDHPTQYFTVLRPEMENTMLPMGWYEPGIQLFGGFFNNRLRYELSLSGGLDASGFSSRNWIKRGHQTRFEQSVAEALAVSGRIDWHFAPERDNFFGMSAYWNNTTPNRPKRDMDDVKGNLFLMEGHFSYNRGPLRFNASSVWGILQHSDLISQRNRNLSNALGVKRTPVGHQALGFAAEIGYNVLSFAPRIQKHKLYPFLRYDFYDTMWRTEGVIVKQPRQQRNTITAGLNWQVADYLIVKAEYQDRILGSEHFDRVTSEPQGRKQRERTFSLSMGFVY</sequence>
<accession>A0ABQ0E254</accession>
<evidence type="ECO:0000313" key="4">
    <source>
        <dbReference type="Proteomes" id="UP001628220"/>
    </source>
</evidence>
<evidence type="ECO:0000313" key="3">
    <source>
        <dbReference type="EMBL" id="GAB1251768.1"/>
    </source>
</evidence>
<keyword evidence="4" id="KW-1185">Reference proteome</keyword>
<feature type="compositionally biased region" description="Polar residues" evidence="1">
    <location>
        <begin position="39"/>
        <end position="55"/>
    </location>
</feature>
<dbReference type="InterPro" id="IPR023614">
    <property type="entry name" value="Porin_dom_sf"/>
</dbReference>
<proteinExistence type="predicted"/>
<feature type="region of interest" description="Disordered" evidence="1">
    <location>
        <begin position="28"/>
        <end position="55"/>
    </location>
</feature>
<organism evidence="3 4">
    <name type="scientific">Porphyromonas miyakawae</name>
    <dbReference type="NCBI Taxonomy" id="3137470"/>
    <lineage>
        <taxon>Bacteria</taxon>
        <taxon>Pseudomonadati</taxon>
        <taxon>Bacteroidota</taxon>
        <taxon>Bacteroidia</taxon>
        <taxon>Bacteroidales</taxon>
        <taxon>Porphyromonadaceae</taxon>
        <taxon>Porphyromonas</taxon>
    </lineage>
</organism>
<dbReference type="EMBL" id="BAAFSF010000001">
    <property type="protein sequence ID" value="GAB1251768.1"/>
    <property type="molecule type" value="Genomic_DNA"/>
</dbReference>
<feature type="signal peptide" evidence="2">
    <location>
        <begin position="1"/>
        <end position="21"/>
    </location>
</feature>
<protein>
    <recommendedName>
        <fullName evidence="5">Phosphate-selective porin O and P</fullName>
    </recommendedName>
</protein>
<reference evidence="3 4" key="1">
    <citation type="journal article" date="2025" name="Int. J. Syst. Evol. Microbiol.">
        <title>Desulfovibrio falkowii sp. nov., Porphyromonas miyakawae sp. nov., Mediterraneibacter flintii sp. nov. and Owariibacterium komagatae gen. nov., sp. nov., isolated from human faeces.</title>
        <authorList>
            <person name="Hamaguchi T."/>
            <person name="Ohara M."/>
            <person name="Hisatomi A."/>
            <person name="Sekiguchi K."/>
            <person name="Takeda J.I."/>
            <person name="Ueyama J."/>
            <person name="Ito M."/>
            <person name="Nishiwaki H."/>
            <person name="Ogi T."/>
            <person name="Hirayama M."/>
            <person name="Ohkuma M."/>
            <person name="Sakamoto M."/>
            <person name="Ohno K."/>
        </authorList>
    </citation>
    <scope>NUCLEOTIDE SEQUENCE [LARGE SCALE GENOMIC DNA]</scope>
    <source>
        <strain evidence="3 4">13CB11C</strain>
    </source>
</reference>
<evidence type="ECO:0008006" key="5">
    <source>
        <dbReference type="Google" id="ProtNLM"/>
    </source>
</evidence>
<dbReference type="Proteomes" id="UP001628220">
    <property type="component" value="Unassembled WGS sequence"/>
</dbReference>
<dbReference type="RefSeq" id="WP_411915569.1">
    <property type="nucleotide sequence ID" value="NZ_BAAFSF010000001.1"/>
</dbReference>
<evidence type="ECO:0000256" key="1">
    <source>
        <dbReference type="SAM" id="MobiDB-lite"/>
    </source>
</evidence>
<feature type="chain" id="PRO_5047399035" description="Phosphate-selective porin O and P" evidence="2">
    <location>
        <begin position="22"/>
        <end position="459"/>
    </location>
</feature>
<evidence type="ECO:0000256" key="2">
    <source>
        <dbReference type="SAM" id="SignalP"/>
    </source>
</evidence>
<keyword evidence="2" id="KW-0732">Signal</keyword>
<dbReference type="Gene3D" id="2.40.160.10">
    <property type="entry name" value="Porin"/>
    <property type="match status" value="1"/>
</dbReference>
<name>A0ABQ0E254_9PORP</name>
<gene>
    <name evidence="3" type="ORF">Tsumi_08720</name>
</gene>